<reference evidence="6 7" key="1">
    <citation type="journal article" date="2012" name="Nature">
        <title>The genomic landscape of species divergence in Ficedula flycatchers.</title>
        <authorList>
            <person name="Ellegren H."/>
            <person name="Smeds L."/>
            <person name="Burri R."/>
            <person name="Olason P.I."/>
            <person name="Backstrom N."/>
            <person name="Kawakami T."/>
            <person name="Kunstner A."/>
            <person name="Makinen H."/>
            <person name="Nadachowska-Brzyska K."/>
            <person name="Qvarnstrom A."/>
            <person name="Uebbing S."/>
            <person name="Wolf J.B."/>
        </authorList>
    </citation>
    <scope>NUCLEOTIDE SEQUENCE [LARGE SCALE GENOMIC DNA]</scope>
</reference>
<dbReference type="Pfam" id="PF08562">
    <property type="entry name" value="Crisp"/>
    <property type="match status" value="1"/>
</dbReference>
<gene>
    <name evidence="6" type="primary">LOC101811905</name>
</gene>
<accession>U3KE64</accession>
<evidence type="ECO:0000313" key="6">
    <source>
        <dbReference type="Ensembl" id="ENSFALP00000013318.2"/>
    </source>
</evidence>
<evidence type="ECO:0000256" key="3">
    <source>
        <dbReference type="PROSITE-ProRule" id="PRU01005"/>
    </source>
</evidence>
<dbReference type="Gene3D" id="1.10.10.740">
    <property type="entry name" value="Crisp domain"/>
    <property type="match status" value="1"/>
</dbReference>
<dbReference type="AlphaFoldDB" id="U3KE64"/>
<keyword evidence="4" id="KW-0732">Signal</keyword>
<feature type="domain" description="ShKT" evidence="5">
    <location>
        <begin position="198"/>
        <end position="231"/>
    </location>
</feature>
<dbReference type="SUPFAM" id="SSF57546">
    <property type="entry name" value="Crisp domain-like"/>
    <property type="match status" value="1"/>
</dbReference>
<dbReference type="PANTHER" id="PTHR10334">
    <property type="entry name" value="CYSTEINE-RICH SECRETORY PROTEIN-RELATED"/>
    <property type="match status" value="1"/>
</dbReference>
<dbReference type="InterPro" id="IPR042076">
    <property type="entry name" value="Crisp-like_dom"/>
</dbReference>
<name>U3KE64_FICAL</name>
<protein>
    <submittedName>
        <fullName evidence="6">Cysteine rich secretory protein 2</fullName>
    </submittedName>
</protein>
<dbReference type="InterPro" id="IPR035940">
    <property type="entry name" value="CAP_sf"/>
</dbReference>
<organism evidence="6 7">
    <name type="scientific">Ficedula albicollis</name>
    <name type="common">Collared flycatcher</name>
    <name type="synonym">Muscicapa albicollis</name>
    <dbReference type="NCBI Taxonomy" id="59894"/>
    <lineage>
        <taxon>Eukaryota</taxon>
        <taxon>Metazoa</taxon>
        <taxon>Chordata</taxon>
        <taxon>Craniata</taxon>
        <taxon>Vertebrata</taxon>
        <taxon>Euteleostomi</taxon>
        <taxon>Archelosauria</taxon>
        <taxon>Archosauria</taxon>
        <taxon>Dinosauria</taxon>
        <taxon>Saurischia</taxon>
        <taxon>Theropoda</taxon>
        <taxon>Coelurosauria</taxon>
        <taxon>Aves</taxon>
        <taxon>Neognathae</taxon>
        <taxon>Neoaves</taxon>
        <taxon>Telluraves</taxon>
        <taxon>Australaves</taxon>
        <taxon>Passeriformes</taxon>
        <taxon>Muscicapidae</taxon>
        <taxon>Ficedula</taxon>
    </lineage>
</organism>
<dbReference type="FunFam" id="3.40.33.10:FF:000005">
    <property type="entry name" value="Cysteine-rich secretory protein 2"/>
    <property type="match status" value="1"/>
</dbReference>
<dbReference type="InterPro" id="IPR003582">
    <property type="entry name" value="ShKT_dom"/>
</dbReference>
<keyword evidence="7" id="KW-1185">Reference proteome</keyword>
<feature type="disulfide bond" evidence="3">
    <location>
        <begin position="216"/>
        <end position="229"/>
    </location>
</feature>
<comment type="similarity">
    <text evidence="1">Belongs to the CRISP family.</text>
</comment>
<dbReference type="PROSITE" id="PS01010">
    <property type="entry name" value="CRISP_2"/>
    <property type="match status" value="1"/>
</dbReference>
<evidence type="ECO:0000256" key="2">
    <source>
        <dbReference type="ARBA" id="ARBA00023157"/>
    </source>
</evidence>
<dbReference type="SUPFAM" id="SSF55797">
    <property type="entry name" value="PR-1-like"/>
    <property type="match status" value="1"/>
</dbReference>
<evidence type="ECO:0000259" key="5">
    <source>
        <dbReference type="PROSITE" id="PS51670"/>
    </source>
</evidence>
<sequence>MDLLTAIIFLAALLHQSDGQVGKFICSQNEKLILELHNEIRRSVIPTARNMLKMVWSDKAAKNAQKWASQCGMKVSPRDKRVINGVTCGENVLLSSYPRTWADTIQVWYSQSSNFKYGYGATSKNVNVESYTQLIWYNSYKVGCGVSYCPTGPYKYFYVCQYCPAGNNPMQIAMPYRSGPRCADCPGHCDKGLCTNPCKYQDLLGNCRNLKMLFGCSHSLVKKQCPASCKCTTQII</sequence>
<dbReference type="Gene3D" id="3.40.33.10">
    <property type="entry name" value="CAP"/>
    <property type="match status" value="1"/>
</dbReference>
<dbReference type="eggNOG" id="KOG3017">
    <property type="taxonomic scope" value="Eukaryota"/>
</dbReference>
<dbReference type="InterPro" id="IPR014044">
    <property type="entry name" value="CAP_dom"/>
</dbReference>
<dbReference type="Proteomes" id="UP000016665">
    <property type="component" value="Chromosome 3"/>
</dbReference>
<evidence type="ECO:0000313" key="7">
    <source>
        <dbReference type="Proteomes" id="UP000016665"/>
    </source>
</evidence>
<dbReference type="PROSITE" id="PS51670">
    <property type="entry name" value="SHKT"/>
    <property type="match status" value="1"/>
</dbReference>
<keyword evidence="2 3" id="KW-1015">Disulfide bond</keyword>
<feature type="signal peptide" evidence="4">
    <location>
        <begin position="1"/>
        <end position="19"/>
    </location>
</feature>
<evidence type="ECO:0000256" key="1">
    <source>
        <dbReference type="ARBA" id="ARBA00009923"/>
    </source>
</evidence>
<dbReference type="STRING" id="59894.ENSFALP00000013318"/>
<dbReference type="SMART" id="SM00198">
    <property type="entry name" value="SCP"/>
    <property type="match status" value="1"/>
</dbReference>
<dbReference type="Pfam" id="PF00188">
    <property type="entry name" value="CAP"/>
    <property type="match status" value="1"/>
</dbReference>
<dbReference type="GeneTree" id="ENSGT00940000156439"/>
<dbReference type="FunFam" id="1.10.10.740:FF:000001">
    <property type="entry name" value="Cysteine-rich secretory protein 2"/>
    <property type="match status" value="1"/>
</dbReference>
<proteinExistence type="inferred from homology"/>
<reference evidence="6" key="3">
    <citation type="submission" date="2025-09" db="UniProtKB">
        <authorList>
            <consortium name="Ensembl"/>
        </authorList>
    </citation>
    <scope>IDENTIFICATION</scope>
</reference>
<evidence type="ECO:0000256" key="4">
    <source>
        <dbReference type="SAM" id="SignalP"/>
    </source>
</evidence>
<dbReference type="PRINTS" id="PR00837">
    <property type="entry name" value="V5TPXLIKE"/>
</dbReference>
<dbReference type="InterPro" id="IPR013871">
    <property type="entry name" value="Cysteine_rich_secretory"/>
</dbReference>
<dbReference type="InterPro" id="IPR018244">
    <property type="entry name" value="Allrgn_V5/Tpx1_CS"/>
</dbReference>
<dbReference type="InterPro" id="IPR001283">
    <property type="entry name" value="CRISP-related"/>
</dbReference>
<feature type="disulfide bond" evidence="3">
    <location>
        <begin position="207"/>
        <end position="225"/>
    </location>
</feature>
<feature type="chain" id="PRO_5032831209" evidence="4">
    <location>
        <begin position="20"/>
        <end position="236"/>
    </location>
</feature>
<comment type="caution">
    <text evidence="3">Lacks conserved residue(s) required for the propagation of feature annotation.</text>
</comment>
<dbReference type="Ensembl" id="ENSFALT00000013374.2">
    <property type="protein sequence ID" value="ENSFALP00000013318.2"/>
    <property type="gene ID" value="ENSFALG00000012752.2"/>
</dbReference>
<dbReference type="HOGENOM" id="CLU_035730_2_1_1"/>
<dbReference type="GO" id="GO:0005576">
    <property type="term" value="C:extracellular region"/>
    <property type="evidence" value="ECO:0007669"/>
    <property type="project" value="InterPro"/>
</dbReference>
<reference evidence="6" key="2">
    <citation type="submission" date="2025-08" db="UniProtKB">
        <authorList>
            <consortium name="Ensembl"/>
        </authorList>
    </citation>
    <scope>IDENTIFICATION</scope>
</reference>